<reference evidence="2 3" key="1">
    <citation type="submission" date="2024-05" db="EMBL/GenBank/DDBJ databases">
        <title>Haplotype-resolved chromosome-level genome assembly of Huyou (Citrus changshanensis).</title>
        <authorList>
            <person name="Miao C."/>
            <person name="Chen W."/>
            <person name="Wu Y."/>
            <person name="Wang L."/>
            <person name="Zhao S."/>
            <person name="Grierson D."/>
            <person name="Xu C."/>
            <person name="Chen K."/>
        </authorList>
    </citation>
    <scope>NUCLEOTIDE SEQUENCE [LARGE SCALE GENOMIC DNA]</scope>
    <source>
        <strain evidence="2">01-14</strain>
        <tissue evidence="2">Leaf</tissue>
    </source>
</reference>
<comment type="caution">
    <text evidence="2">The sequence shown here is derived from an EMBL/GenBank/DDBJ whole genome shotgun (WGS) entry which is preliminary data.</text>
</comment>
<feature type="region of interest" description="Disordered" evidence="1">
    <location>
        <begin position="1"/>
        <end position="28"/>
    </location>
</feature>
<gene>
    <name evidence="2" type="ORF">WN944_014331</name>
</gene>
<evidence type="ECO:0000256" key="1">
    <source>
        <dbReference type="SAM" id="MobiDB-lite"/>
    </source>
</evidence>
<sequence length="115" mass="13123">MAQWNDESESRKGGVSQRTSDPIKPYDPNDLSLKKVLKDTLSPDSMVLSALFPKSRDEMAADDECLFAFETILLRMLIEFCILFQLQELAINILSFMLLQECSLQLTKGNFKLIM</sequence>
<dbReference type="EMBL" id="JBCGBO010000005">
    <property type="protein sequence ID" value="KAK9199143.1"/>
    <property type="molecule type" value="Genomic_DNA"/>
</dbReference>
<organism evidence="2 3">
    <name type="scientific">Citrus x changshan-huyou</name>
    <dbReference type="NCBI Taxonomy" id="2935761"/>
    <lineage>
        <taxon>Eukaryota</taxon>
        <taxon>Viridiplantae</taxon>
        <taxon>Streptophyta</taxon>
        <taxon>Embryophyta</taxon>
        <taxon>Tracheophyta</taxon>
        <taxon>Spermatophyta</taxon>
        <taxon>Magnoliopsida</taxon>
        <taxon>eudicotyledons</taxon>
        <taxon>Gunneridae</taxon>
        <taxon>Pentapetalae</taxon>
        <taxon>rosids</taxon>
        <taxon>malvids</taxon>
        <taxon>Sapindales</taxon>
        <taxon>Rutaceae</taxon>
        <taxon>Aurantioideae</taxon>
        <taxon>Citrus</taxon>
    </lineage>
</organism>
<keyword evidence="3" id="KW-1185">Reference proteome</keyword>
<name>A0AAP0QIM3_9ROSI</name>
<evidence type="ECO:0000313" key="2">
    <source>
        <dbReference type="EMBL" id="KAK9199143.1"/>
    </source>
</evidence>
<accession>A0AAP0QIM3</accession>
<dbReference type="AlphaFoldDB" id="A0AAP0QIM3"/>
<evidence type="ECO:0000313" key="3">
    <source>
        <dbReference type="Proteomes" id="UP001428341"/>
    </source>
</evidence>
<dbReference type="Proteomes" id="UP001428341">
    <property type="component" value="Unassembled WGS sequence"/>
</dbReference>
<proteinExistence type="predicted"/>
<protein>
    <submittedName>
        <fullName evidence="2">Uncharacterized protein</fullName>
    </submittedName>
</protein>